<feature type="transmembrane region" description="Helical" evidence="1">
    <location>
        <begin position="147"/>
        <end position="168"/>
    </location>
</feature>
<sequence length="171" mass="19183">MTVMAHAAAGVVAAYVIQRAAHQPFHLGVAGLAALLSGLPDLDLLWGWWRRRRAGGEGHNPHHALWTHTPLFWGIWGLCLAWAFHLPVALVLGLAFVHLALDSLGTDDGIMWLWPWRRRQYALWPRDLHAPGVRGLAFYRRYYRQPLFLALELSLLVLAGAIVAHELVSIP</sequence>
<dbReference type="Proteomes" id="UP000197025">
    <property type="component" value="Unassembled WGS sequence"/>
</dbReference>
<keyword evidence="1" id="KW-1133">Transmembrane helix</keyword>
<keyword evidence="2" id="KW-0378">Hydrolase</keyword>
<reference evidence="3" key="1">
    <citation type="submission" date="2017-06" db="EMBL/GenBank/DDBJ databases">
        <authorList>
            <person name="Varghese N."/>
            <person name="Submissions S."/>
        </authorList>
    </citation>
    <scope>NUCLEOTIDE SEQUENCE [LARGE SCALE GENOMIC DNA]</scope>
    <source>
        <strain evidence="3">JAD2</strain>
    </source>
</reference>
<protein>
    <submittedName>
        <fullName evidence="2">LexA-binding, inner membrane-associated putative hydrolase</fullName>
    </submittedName>
</protein>
<keyword evidence="1" id="KW-0812">Transmembrane</keyword>
<dbReference type="GO" id="GO:0016787">
    <property type="term" value="F:hydrolase activity"/>
    <property type="evidence" value="ECO:0007669"/>
    <property type="project" value="UniProtKB-KW"/>
</dbReference>
<gene>
    <name evidence="2" type="ORF">SAMN02746019_00004620</name>
</gene>
<evidence type="ECO:0000256" key="1">
    <source>
        <dbReference type="SAM" id="Phobius"/>
    </source>
</evidence>
<evidence type="ECO:0000313" key="2">
    <source>
        <dbReference type="EMBL" id="SNB62202.1"/>
    </source>
</evidence>
<dbReference type="Pfam" id="PF04307">
    <property type="entry name" value="YdjM"/>
    <property type="match status" value="1"/>
</dbReference>
<dbReference type="AlphaFoldDB" id="A0A212QRJ3"/>
<feature type="transmembrane region" description="Helical" evidence="1">
    <location>
        <begin position="70"/>
        <end position="101"/>
    </location>
</feature>
<proteinExistence type="predicted"/>
<dbReference type="InterPro" id="IPR007404">
    <property type="entry name" value="YdjM-like"/>
</dbReference>
<dbReference type="OrthoDB" id="199738at2"/>
<dbReference type="RefSeq" id="WP_088570735.1">
    <property type="nucleotide sequence ID" value="NZ_FYEK01000022.1"/>
</dbReference>
<organism evidence="2 3">
    <name type="scientific">Thermoflexus hugenholtzii JAD2</name>
    <dbReference type="NCBI Taxonomy" id="877466"/>
    <lineage>
        <taxon>Bacteria</taxon>
        <taxon>Bacillati</taxon>
        <taxon>Chloroflexota</taxon>
        <taxon>Thermoflexia</taxon>
        <taxon>Thermoflexales</taxon>
        <taxon>Thermoflexaceae</taxon>
        <taxon>Thermoflexus</taxon>
    </lineage>
</organism>
<dbReference type="EMBL" id="FYEK01000022">
    <property type="protein sequence ID" value="SNB62202.1"/>
    <property type="molecule type" value="Genomic_DNA"/>
</dbReference>
<keyword evidence="1" id="KW-0472">Membrane</keyword>
<keyword evidence="3" id="KW-1185">Reference proteome</keyword>
<feature type="transmembrane region" description="Helical" evidence="1">
    <location>
        <begin position="29"/>
        <end position="49"/>
    </location>
</feature>
<evidence type="ECO:0000313" key="3">
    <source>
        <dbReference type="Proteomes" id="UP000197025"/>
    </source>
</evidence>
<name>A0A212QRJ3_9CHLR</name>
<accession>A0A212QRJ3</accession>
<dbReference type="InParanoid" id="A0A212QRJ3"/>